<dbReference type="InterPro" id="IPR039424">
    <property type="entry name" value="SBP_5"/>
</dbReference>
<sequence>MSKFRKEFGTVNPTLIRAISEVSLSRRSVMKLLSAGAVMSTGLIGFPEMSVAAENPVKGGKLRAAMSNGSALDTLDPARSNNSADYTRQYMFYSCLLDLDKHNAVQPALAETWSSDDNITWHFNLRKGVQFHDGKPLTSDDVVFSLNRHKDPAVGSNVFKLVEQMKTIRAVDTHQVEIVLAQPNADLPPMLACPQFFILQEGTKTFTKAIGTGPFVCKEFTPGMRTVGVKNPNYFKPGLPHLDEVELLGITDDNARINGLMSGDLMIVSSISAASANRLKTTEQFGVLESKSGMYTDLILRADMKPGNNADFVLAMKSLQPREMMVKTALQGYGDIANDTPFTPWNPYYRKDLPPRPIDIDKAKYHVKKAGMTGATVELVTMPGIQASVEASLMIQQIARGAGLNFNLRRVPNDGYWSTHWTKDAVGYGSINPRPTIDMLLSQFYLANASNNECHWNNPQFDQLVVAARGESDQARRKQMYGDIQEMIYNQSGTLIPCFVSMIDGYSKKLKGLESWPSGMVMGYRFHEFAWLSA</sequence>
<dbReference type="InterPro" id="IPR000914">
    <property type="entry name" value="SBP_5_dom"/>
</dbReference>
<dbReference type="InterPro" id="IPR030678">
    <property type="entry name" value="Peptide/Ni-bd"/>
</dbReference>
<comment type="caution">
    <text evidence="2">The sequence shown here is derived from an EMBL/GenBank/DDBJ whole genome shotgun (WGS) entry which is preliminary data.</text>
</comment>
<dbReference type="SUPFAM" id="SSF53850">
    <property type="entry name" value="Periplasmic binding protein-like II"/>
    <property type="match status" value="1"/>
</dbReference>
<name>A0ABX0RHP8_9GAMM</name>
<feature type="domain" description="Solute-binding protein family 5" evidence="1">
    <location>
        <begin position="105"/>
        <end position="443"/>
    </location>
</feature>
<evidence type="ECO:0000259" key="1">
    <source>
        <dbReference type="Pfam" id="PF00496"/>
    </source>
</evidence>
<dbReference type="EMBL" id="VWXF01000010">
    <property type="protein sequence ID" value="NIF23831.1"/>
    <property type="molecule type" value="Genomic_DNA"/>
</dbReference>
<dbReference type="Gene3D" id="3.90.76.10">
    <property type="entry name" value="Dipeptide-binding Protein, Domain 1"/>
    <property type="match status" value="1"/>
</dbReference>
<keyword evidence="3" id="KW-1185">Reference proteome</keyword>
<organism evidence="2 3">
    <name type="scientific">Candidatus Pantoea multigeneris</name>
    <dbReference type="NCBI Taxonomy" id="2608357"/>
    <lineage>
        <taxon>Bacteria</taxon>
        <taxon>Pseudomonadati</taxon>
        <taxon>Pseudomonadota</taxon>
        <taxon>Gammaproteobacteria</taxon>
        <taxon>Enterobacterales</taxon>
        <taxon>Erwiniaceae</taxon>
        <taxon>Pantoea</taxon>
    </lineage>
</organism>
<gene>
    <name evidence="2" type="ORF">F3J40_19810</name>
</gene>
<dbReference type="Gene3D" id="3.40.190.10">
    <property type="entry name" value="Periplasmic binding protein-like II"/>
    <property type="match status" value="1"/>
</dbReference>
<dbReference type="PIRSF" id="PIRSF002741">
    <property type="entry name" value="MppA"/>
    <property type="match status" value="1"/>
</dbReference>
<dbReference type="Pfam" id="PF00496">
    <property type="entry name" value="SBP_bac_5"/>
    <property type="match status" value="1"/>
</dbReference>
<accession>A0ABX0RHP8</accession>
<evidence type="ECO:0000313" key="2">
    <source>
        <dbReference type="EMBL" id="NIF23831.1"/>
    </source>
</evidence>
<dbReference type="PANTHER" id="PTHR30290">
    <property type="entry name" value="PERIPLASMIC BINDING COMPONENT OF ABC TRANSPORTER"/>
    <property type="match status" value="1"/>
</dbReference>
<dbReference type="CDD" id="cd08503">
    <property type="entry name" value="PBP2_NikA_DppA_OppA_like_17"/>
    <property type="match status" value="1"/>
</dbReference>
<protein>
    <submittedName>
        <fullName evidence="2">ABC transporter substrate-binding protein</fullName>
    </submittedName>
</protein>
<dbReference type="Gene3D" id="3.10.105.10">
    <property type="entry name" value="Dipeptide-binding Protein, Domain 3"/>
    <property type="match status" value="1"/>
</dbReference>
<dbReference type="RefSeq" id="WP_167017399.1">
    <property type="nucleotide sequence ID" value="NZ_VWXF01000010.1"/>
</dbReference>
<proteinExistence type="predicted"/>
<reference evidence="2 3" key="1">
    <citation type="journal article" date="2019" name="bioRxiv">
        <title>Bacteria contribute to plant secondary compound degradation in a generalist herbivore system.</title>
        <authorList>
            <person name="Francoeur C.B."/>
            <person name="Khadempour L."/>
            <person name="Moreira-Soto R.D."/>
            <person name="Gotting K."/>
            <person name="Book A.J."/>
            <person name="Pinto-Tomas A.A."/>
            <person name="Keefover-Ring K."/>
            <person name="Currie C.R."/>
        </authorList>
    </citation>
    <scope>NUCLEOTIDE SEQUENCE [LARGE SCALE GENOMIC DNA]</scope>
    <source>
        <strain evidence="2">Acro-835</strain>
    </source>
</reference>
<evidence type="ECO:0000313" key="3">
    <source>
        <dbReference type="Proteomes" id="UP001515683"/>
    </source>
</evidence>
<dbReference type="Proteomes" id="UP001515683">
    <property type="component" value="Unassembled WGS sequence"/>
</dbReference>